<gene>
    <name evidence="1" type="ORF">X777_08341</name>
</gene>
<accession>A0A026X193</accession>
<dbReference type="EMBL" id="KK107063">
    <property type="protein sequence ID" value="EZA61129.1"/>
    <property type="molecule type" value="Genomic_DNA"/>
</dbReference>
<name>A0A026X193_OOCBI</name>
<feature type="non-terminal residue" evidence="1">
    <location>
        <position position="1"/>
    </location>
</feature>
<proteinExistence type="predicted"/>
<dbReference type="AlphaFoldDB" id="A0A026X193"/>
<keyword evidence="2" id="KW-1185">Reference proteome</keyword>
<reference evidence="1 2" key="1">
    <citation type="journal article" date="2014" name="Curr. Biol.">
        <title>The genome of the clonal raider ant Cerapachys biroi.</title>
        <authorList>
            <person name="Oxley P.R."/>
            <person name="Ji L."/>
            <person name="Fetter-Pruneda I."/>
            <person name="McKenzie S.K."/>
            <person name="Li C."/>
            <person name="Hu H."/>
            <person name="Zhang G."/>
            <person name="Kronauer D.J."/>
        </authorList>
    </citation>
    <scope>NUCLEOTIDE SEQUENCE [LARGE SCALE GENOMIC DNA]</scope>
</reference>
<evidence type="ECO:0000313" key="1">
    <source>
        <dbReference type="EMBL" id="EZA61129.1"/>
    </source>
</evidence>
<protein>
    <submittedName>
        <fullName evidence="1">Uncharacterized protein</fullName>
    </submittedName>
</protein>
<sequence length="149" mass="17071">NEREEKRERDERHEGKKKTSVLPIHVCVHSLRDNGCSPSDIEIASVRLTYLSVDEEARRVRGSLLGRVKHKSISLHSTTSREEATTGLSILNARMRGERSHLVCISMYHDSGVGNSRFIRRYLLDSRYQWPHPVPPCRIGARGNKISRE</sequence>
<evidence type="ECO:0000313" key="2">
    <source>
        <dbReference type="Proteomes" id="UP000053097"/>
    </source>
</evidence>
<organism evidence="1 2">
    <name type="scientific">Ooceraea biroi</name>
    <name type="common">Clonal raider ant</name>
    <name type="synonym">Cerapachys biroi</name>
    <dbReference type="NCBI Taxonomy" id="2015173"/>
    <lineage>
        <taxon>Eukaryota</taxon>
        <taxon>Metazoa</taxon>
        <taxon>Ecdysozoa</taxon>
        <taxon>Arthropoda</taxon>
        <taxon>Hexapoda</taxon>
        <taxon>Insecta</taxon>
        <taxon>Pterygota</taxon>
        <taxon>Neoptera</taxon>
        <taxon>Endopterygota</taxon>
        <taxon>Hymenoptera</taxon>
        <taxon>Apocrita</taxon>
        <taxon>Aculeata</taxon>
        <taxon>Formicoidea</taxon>
        <taxon>Formicidae</taxon>
        <taxon>Dorylinae</taxon>
        <taxon>Ooceraea</taxon>
    </lineage>
</organism>
<dbReference type="Proteomes" id="UP000053097">
    <property type="component" value="Unassembled WGS sequence"/>
</dbReference>